<protein>
    <recommendedName>
        <fullName evidence="6">MYXO-CTERM domain-containing protein</fullName>
    </recommendedName>
</protein>
<evidence type="ECO:0000256" key="1">
    <source>
        <dbReference type="SAM" id="MobiDB-lite"/>
    </source>
</evidence>
<keyword evidence="2" id="KW-1133">Transmembrane helix</keyword>
<reference evidence="5" key="1">
    <citation type="journal article" date="2019" name="Int. J. Syst. Evol. Microbiol.">
        <title>The Global Catalogue of Microorganisms (GCM) 10K type strain sequencing project: providing services to taxonomists for standard genome sequencing and annotation.</title>
        <authorList>
            <consortium name="The Broad Institute Genomics Platform"/>
            <consortium name="The Broad Institute Genome Sequencing Center for Infectious Disease"/>
            <person name="Wu L."/>
            <person name="Ma J."/>
        </authorList>
    </citation>
    <scope>NUCLEOTIDE SEQUENCE [LARGE SCALE GENOMIC DNA]</scope>
    <source>
        <strain evidence="5">JCM 18303</strain>
    </source>
</reference>
<feature type="region of interest" description="Disordered" evidence="1">
    <location>
        <begin position="70"/>
        <end position="91"/>
    </location>
</feature>
<keyword evidence="3" id="KW-0732">Signal</keyword>
<feature type="signal peptide" evidence="3">
    <location>
        <begin position="1"/>
        <end position="25"/>
    </location>
</feature>
<feature type="compositionally biased region" description="Gly residues" evidence="1">
    <location>
        <begin position="73"/>
        <end position="82"/>
    </location>
</feature>
<evidence type="ECO:0000256" key="2">
    <source>
        <dbReference type="SAM" id="Phobius"/>
    </source>
</evidence>
<evidence type="ECO:0000256" key="3">
    <source>
        <dbReference type="SAM" id="SignalP"/>
    </source>
</evidence>
<dbReference type="EMBL" id="BAABJP010000015">
    <property type="protein sequence ID" value="GAA5156981.1"/>
    <property type="molecule type" value="Genomic_DNA"/>
</dbReference>
<keyword evidence="2" id="KW-0472">Membrane</keyword>
<evidence type="ECO:0000313" key="5">
    <source>
        <dbReference type="Proteomes" id="UP001428817"/>
    </source>
</evidence>
<name>A0ABP9Q9F3_9PSEU</name>
<feature type="chain" id="PRO_5047280569" description="MYXO-CTERM domain-containing protein" evidence="3">
    <location>
        <begin position="26"/>
        <end position="198"/>
    </location>
</feature>
<keyword evidence="5" id="KW-1185">Reference proteome</keyword>
<dbReference type="Proteomes" id="UP001428817">
    <property type="component" value="Unassembled WGS sequence"/>
</dbReference>
<proteinExistence type="predicted"/>
<evidence type="ECO:0000313" key="4">
    <source>
        <dbReference type="EMBL" id="GAA5156981.1"/>
    </source>
</evidence>
<feature type="region of interest" description="Disordered" evidence="1">
    <location>
        <begin position="113"/>
        <end position="151"/>
    </location>
</feature>
<evidence type="ECO:0008006" key="6">
    <source>
        <dbReference type="Google" id="ProtNLM"/>
    </source>
</evidence>
<keyword evidence="2" id="KW-0812">Transmembrane</keyword>
<accession>A0ABP9Q9F3</accession>
<feature type="transmembrane region" description="Helical" evidence="2">
    <location>
        <begin position="168"/>
        <end position="189"/>
    </location>
</feature>
<comment type="caution">
    <text evidence="4">The sequence shown here is derived from an EMBL/GenBank/DDBJ whole genome shotgun (WGS) entry which is preliminary data.</text>
</comment>
<organism evidence="4 5">
    <name type="scientific">Pseudonocardia eucalypti</name>
    <dbReference type="NCBI Taxonomy" id="648755"/>
    <lineage>
        <taxon>Bacteria</taxon>
        <taxon>Bacillati</taxon>
        <taxon>Actinomycetota</taxon>
        <taxon>Actinomycetes</taxon>
        <taxon>Pseudonocardiales</taxon>
        <taxon>Pseudonocardiaceae</taxon>
        <taxon>Pseudonocardia</taxon>
    </lineage>
</organism>
<sequence length="198" mass="19258">MMATAGLRCAFAVLLVVAASLPAVADPAFTDAGASAPVVLAFAQPGGGDGGGGDPGGGCADGSCAGNLPRPGGSAGSPGSVGSGYEFEAPPADTATTAETGWFTELKKALGFGNNAEAPGRSDPGGVTDPEQEKLRHPGRPSGADGASGGAQCADGACVSSPFLPMPALIAISAVLLVLLLVVSMRLVVTGRPRRRGE</sequence>
<gene>
    <name evidence="4" type="ORF">GCM10023321_34270</name>
</gene>